<dbReference type="Gene3D" id="2.120.10.30">
    <property type="entry name" value="TolB, C-terminal domain"/>
    <property type="match status" value="1"/>
</dbReference>
<protein>
    <submittedName>
        <fullName evidence="1">WD40-like Beta Propeller Repeat</fullName>
    </submittedName>
</protein>
<gene>
    <name evidence="1" type="ORF">SAMN05216354_0028</name>
</gene>
<dbReference type="Proteomes" id="UP000236735">
    <property type="component" value="Unassembled WGS sequence"/>
</dbReference>
<proteinExistence type="predicted"/>
<evidence type="ECO:0000313" key="1">
    <source>
        <dbReference type="EMBL" id="SEG12499.1"/>
    </source>
</evidence>
<dbReference type="Pfam" id="PF07676">
    <property type="entry name" value="PD40"/>
    <property type="match status" value="1"/>
</dbReference>
<evidence type="ECO:0000313" key="2">
    <source>
        <dbReference type="Proteomes" id="UP000236735"/>
    </source>
</evidence>
<reference evidence="1 2" key="1">
    <citation type="submission" date="2016-10" db="EMBL/GenBank/DDBJ databases">
        <authorList>
            <person name="de Groot N.N."/>
        </authorList>
    </citation>
    <scope>NUCLEOTIDE SEQUENCE [LARGE SCALE GENOMIC DNA]</scope>
    <source>
        <strain evidence="1 2">AR32</strain>
    </source>
</reference>
<organism evidence="1 2">
    <name type="scientific">Xylanibacter ruminicola</name>
    <name type="common">Prevotella ruminicola</name>
    <dbReference type="NCBI Taxonomy" id="839"/>
    <lineage>
        <taxon>Bacteria</taxon>
        <taxon>Pseudomonadati</taxon>
        <taxon>Bacteroidota</taxon>
        <taxon>Bacteroidia</taxon>
        <taxon>Bacteroidales</taxon>
        <taxon>Prevotellaceae</taxon>
        <taxon>Xylanibacter</taxon>
    </lineage>
</organism>
<dbReference type="SUPFAM" id="SSF82171">
    <property type="entry name" value="DPP6 N-terminal domain-like"/>
    <property type="match status" value="1"/>
</dbReference>
<name>A0A1H5XL48_XYLRU</name>
<dbReference type="InterPro" id="IPR011042">
    <property type="entry name" value="6-blade_b-propeller_TolB-like"/>
</dbReference>
<dbReference type="EMBL" id="FNUV01000010">
    <property type="protein sequence ID" value="SEG12499.1"/>
    <property type="molecule type" value="Genomic_DNA"/>
</dbReference>
<dbReference type="PROSITE" id="PS51257">
    <property type="entry name" value="PROKAR_LIPOPROTEIN"/>
    <property type="match status" value="1"/>
</dbReference>
<dbReference type="InterPro" id="IPR011659">
    <property type="entry name" value="WD40"/>
</dbReference>
<dbReference type="AlphaFoldDB" id="A0A1H5XL48"/>
<accession>A0A1H5XL48</accession>
<sequence length="495" mass="56729">MMKFTEISYKLLAIGCWLLAIVGSSCTDIPENPTFLNQQPSIYPDYIGVTIPADIAPLNFNSADEDIDCMDVIVKGSKQGELHVNGEWADFDIDDWHALTEQNVGGELSFTVCIKKDGQWLKYQDFKMFVSPYRLDEYGVTYRRIAPGYEVGGDIGIYQRDIHSFQESAILAECVVPGQCMNCHVANRANSHTFNMQMRGSCGGTLIYKDGKQKYLITKTDSTVANTSYSYWHPDGDYCAFSTNSIHQSFFVGTGQRIEVYDTYSNVLVLDTRTNELVLCPLLQTDDWETYPAFSADGKTLFYCTAKPYNVPAEWNKVKYSLCKISFDARTGTYGDHVDTLLNARVLDKSFTYPRPSYDGKWLMYNVTYCGNFPVNHPEADLWLMNLETGETHPLKDANSEDTESFHNWSLNSHWFVFSSRRENGIYSMPYIAFLDENGQAGKPFLLPQRNPKKYYLEEMDSYNCIDFTNEKVQLDAREVHKRVFENKREQVKIR</sequence>